<comment type="caution">
    <text evidence="1">The sequence shown here is derived from an EMBL/GenBank/DDBJ whole genome shotgun (WGS) entry which is preliminary data.</text>
</comment>
<protein>
    <submittedName>
        <fullName evidence="1">Uncharacterized protein</fullName>
    </submittedName>
</protein>
<name>A0ABS8VQZ6_DATST</name>
<organism evidence="1 2">
    <name type="scientific">Datura stramonium</name>
    <name type="common">Jimsonweed</name>
    <name type="synonym">Common thornapple</name>
    <dbReference type="NCBI Taxonomy" id="4076"/>
    <lineage>
        <taxon>Eukaryota</taxon>
        <taxon>Viridiplantae</taxon>
        <taxon>Streptophyta</taxon>
        <taxon>Embryophyta</taxon>
        <taxon>Tracheophyta</taxon>
        <taxon>Spermatophyta</taxon>
        <taxon>Magnoliopsida</taxon>
        <taxon>eudicotyledons</taxon>
        <taxon>Gunneridae</taxon>
        <taxon>Pentapetalae</taxon>
        <taxon>asterids</taxon>
        <taxon>lamiids</taxon>
        <taxon>Solanales</taxon>
        <taxon>Solanaceae</taxon>
        <taxon>Solanoideae</taxon>
        <taxon>Datureae</taxon>
        <taxon>Datura</taxon>
    </lineage>
</organism>
<feature type="non-terminal residue" evidence="1">
    <location>
        <position position="60"/>
    </location>
</feature>
<gene>
    <name evidence="1" type="ORF">HAX54_040971</name>
</gene>
<proteinExistence type="predicted"/>
<reference evidence="1 2" key="1">
    <citation type="journal article" date="2021" name="BMC Genomics">
        <title>Datura genome reveals duplications of psychoactive alkaloid biosynthetic genes and high mutation rate following tissue culture.</title>
        <authorList>
            <person name="Rajewski A."/>
            <person name="Carter-House D."/>
            <person name="Stajich J."/>
            <person name="Litt A."/>
        </authorList>
    </citation>
    <scope>NUCLEOTIDE SEQUENCE [LARGE SCALE GENOMIC DNA]</scope>
    <source>
        <strain evidence="1">AR-01</strain>
    </source>
</reference>
<dbReference type="Proteomes" id="UP000823775">
    <property type="component" value="Unassembled WGS sequence"/>
</dbReference>
<evidence type="ECO:0000313" key="2">
    <source>
        <dbReference type="Proteomes" id="UP000823775"/>
    </source>
</evidence>
<dbReference type="EMBL" id="JACEIK010005856">
    <property type="protein sequence ID" value="MCE0482305.1"/>
    <property type="molecule type" value="Genomic_DNA"/>
</dbReference>
<evidence type="ECO:0000313" key="1">
    <source>
        <dbReference type="EMBL" id="MCE0482305.1"/>
    </source>
</evidence>
<keyword evidence="2" id="KW-1185">Reference proteome</keyword>
<sequence>MGTMIINYSLVRSGEMPMKHRFSGSPMSCRWKLHCPNVLLTIGGLSAVRGSLPVVRWNSA</sequence>
<accession>A0ABS8VQZ6</accession>